<dbReference type="AlphaFoldDB" id="A0A182PF59"/>
<dbReference type="VEuPathDB" id="VectorBase:AEPI005564"/>
<evidence type="ECO:0000313" key="3">
    <source>
        <dbReference type="Proteomes" id="UP000075885"/>
    </source>
</evidence>
<dbReference type="STRING" id="199890.A0A182PF59"/>
<dbReference type="GO" id="GO:0005634">
    <property type="term" value="C:nucleus"/>
    <property type="evidence" value="ECO:0007669"/>
    <property type="project" value="UniProtKB-SubCell"/>
</dbReference>
<protein>
    <submittedName>
        <fullName evidence="2">Uncharacterized protein</fullName>
    </submittedName>
</protein>
<evidence type="ECO:0000313" key="2">
    <source>
        <dbReference type="EnsemblMetazoa" id="AEPI005564-PA"/>
    </source>
</evidence>
<evidence type="ECO:0000256" key="1">
    <source>
        <dbReference type="ARBA" id="ARBA00004123"/>
    </source>
</evidence>
<dbReference type="InterPro" id="IPR009057">
    <property type="entry name" value="Homeodomain-like_sf"/>
</dbReference>
<comment type="subcellular location">
    <subcellularLocation>
        <location evidence="1">Nucleus</location>
    </subcellularLocation>
</comment>
<reference evidence="3" key="1">
    <citation type="submission" date="2013-03" db="EMBL/GenBank/DDBJ databases">
        <title>The Genome Sequence of Anopheles epiroticus epiroticus2.</title>
        <authorList>
            <consortium name="The Broad Institute Genomics Platform"/>
            <person name="Neafsey D.E."/>
            <person name="Howell P."/>
            <person name="Walker B."/>
            <person name="Young S.K."/>
            <person name="Zeng Q."/>
            <person name="Gargeya S."/>
            <person name="Fitzgerald M."/>
            <person name="Haas B."/>
            <person name="Abouelleil A."/>
            <person name="Allen A.W."/>
            <person name="Alvarado L."/>
            <person name="Arachchi H.M."/>
            <person name="Berlin A.M."/>
            <person name="Chapman S.B."/>
            <person name="Gainer-Dewar J."/>
            <person name="Goldberg J."/>
            <person name="Griggs A."/>
            <person name="Gujja S."/>
            <person name="Hansen M."/>
            <person name="Howarth C."/>
            <person name="Imamovic A."/>
            <person name="Ireland A."/>
            <person name="Larimer J."/>
            <person name="McCowan C."/>
            <person name="Murphy C."/>
            <person name="Pearson M."/>
            <person name="Poon T.W."/>
            <person name="Priest M."/>
            <person name="Roberts A."/>
            <person name="Saif S."/>
            <person name="Shea T."/>
            <person name="Sisk P."/>
            <person name="Sykes S."/>
            <person name="Wortman J."/>
            <person name="Nusbaum C."/>
            <person name="Birren B."/>
        </authorList>
    </citation>
    <scope>NUCLEOTIDE SEQUENCE [LARGE SCALE GENOMIC DNA]</scope>
    <source>
        <strain evidence="3">Epiroticus2</strain>
    </source>
</reference>
<name>A0A182PF59_9DIPT</name>
<sequence>MAHENGTPSTVISNILNIKLPTVYRILKQYRDLRQVEAKKPGGNKLTPDAVESIRGWVDEDETITLEKLAENVFVAHDLRVSHEKIAREVNAYKDPKGKNRNRSSTAQLAKSATYHRADSAALALQRVDHIHGGDGLALGMLGVRHSVADHVLEEHLQHATRLLVDQSGDTLHTATAGQTTDGWLRDALDVITKNFAMTLRSTFAQTFSSLATAGHDDQLLRCGT</sequence>
<accession>A0A182PF59</accession>
<dbReference type="EnsemblMetazoa" id="AEPI005564-RA">
    <property type="protein sequence ID" value="AEPI005564-PA"/>
    <property type="gene ID" value="AEPI005564"/>
</dbReference>
<proteinExistence type="predicted"/>
<dbReference type="Proteomes" id="UP000075885">
    <property type="component" value="Unassembled WGS sequence"/>
</dbReference>
<organism evidence="2 3">
    <name type="scientific">Anopheles epiroticus</name>
    <dbReference type="NCBI Taxonomy" id="199890"/>
    <lineage>
        <taxon>Eukaryota</taxon>
        <taxon>Metazoa</taxon>
        <taxon>Ecdysozoa</taxon>
        <taxon>Arthropoda</taxon>
        <taxon>Hexapoda</taxon>
        <taxon>Insecta</taxon>
        <taxon>Pterygota</taxon>
        <taxon>Neoptera</taxon>
        <taxon>Endopterygota</taxon>
        <taxon>Diptera</taxon>
        <taxon>Nematocera</taxon>
        <taxon>Culicoidea</taxon>
        <taxon>Culicidae</taxon>
        <taxon>Anophelinae</taxon>
        <taxon>Anopheles</taxon>
    </lineage>
</organism>
<keyword evidence="3" id="KW-1185">Reference proteome</keyword>
<dbReference type="SUPFAM" id="SSF46689">
    <property type="entry name" value="Homeodomain-like"/>
    <property type="match status" value="1"/>
</dbReference>
<reference evidence="2" key="2">
    <citation type="submission" date="2020-05" db="UniProtKB">
        <authorList>
            <consortium name="EnsemblMetazoa"/>
        </authorList>
    </citation>
    <scope>IDENTIFICATION</scope>
    <source>
        <strain evidence="2">Epiroticus2</strain>
    </source>
</reference>